<protein>
    <recommendedName>
        <fullName evidence="4">Reverse transcriptase domain-containing protein</fullName>
    </recommendedName>
</protein>
<evidence type="ECO:0000313" key="3">
    <source>
        <dbReference type="Proteomes" id="UP000467841"/>
    </source>
</evidence>
<dbReference type="AlphaFoldDB" id="A0A6D2I9K7"/>
<dbReference type="OrthoDB" id="1106043at2759"/>
<name>A0A6D2I9K7_9BRAS</name>
<accession>A0A6D2I9K7</accession>
<keyword evidence="3" id="KW-1185">Reference proteome</keyword>
<feature type="region of interest" description="Disordered" evidence="1">
    <location>
        <begin position="216"/>
        <end position="250"/>
    </location>
</feature>
<dbReference type="Proteomes" id="UP000467841">
    <property type="component" value="Unassembled WGS sequence"/>
</dbReference>
<evidence type="ECO:0008006" key="4">
    <source>
        <dbReference type="Google" id="ProtNLM"/>
    </source>
</evidence>
<dbReference type="EMBL" id="CACVBM020000654">
    <property type="protein sequence ID" value="CAA7021823.1"/>
    <property type="molecule type" value="Genomic_DNA"/>
</dbReference>
<gene>
    <name evidence="2" type="ORF">MERR_LOCUS9058</name>
</gene>
<evidence type="ECO:0000256" key="1">
    <source>
        <dbReference type="SAM" id="MobiDB-lite"/>
    </source>
</evidence>
<feature type="compositionally biased region" description="Polar residues" evidence="1">
    <location>
        <begin position="234"/>
        <end position="250"/>
    </location>
</feature>
<reference evidence="2" key="1">
    <citation type="submission" date="2020-01" db="EMBL/GenBank/DDBJ databases">
        <authorList>
            <person name="Mishra B."/>
        </authorList>
    </citation>
    <scope>NUCLEOTIDE SEQUENCE [LARGE SCALE GENOMIC DNA]</scope>
</reference>
<sequence>MQCLSTVTYSYLINGAAQGHVTPSRGLRQGDPLSPYIFILCSEVLSGLCIRAEKEGKLSGIKCKTHAHYTMTCFKLPASLYKRIQSALTRFWWDGNQENKKMSWISWKKMIKSKRDGGLGFRDLQHFNDALLAKVSWRILSTPSCLLARILLNKYCHDKSFLECGTPSTASHGWRGICIGRDLLKPHLGKIIGDGKSTNIWTEPWLSLDEQCRPMGPAPQHTKDLPGSGPHLTYNRNMGSGENKGHCTTP</sequence>
<proteinExistence type="predicted"/>
<dbReference type="PANTHER" id="PTHR33116:SF86">
    <property type="entry name" value="REVERSE TRANSCRIPTASE DOMAIN-CONTAINING PROTEIN"/>
    <property type="match status" value="1"/>
</dbReference>
<evidence type="ECO:0000313" key="2">
    <source>
        <dbReference type="EMBL" id="CAA7021823.1"/>
    </source>
</evidence>
<dbReference type="PANTHER" id="PTHR33116">
    <property type="entry name" value="REVERSE TRANSCRIPTASE ZINC-BINDING DOMAIN-CONTAINING PROTEIN-RELATED-RELATED"/>
    <property type="match status" value="1"/>
</dbReference>
<comment type="caution">
    <text evidence="2">The sequence shown here is derived from an EMBL/GenBank/DDBJ whole genome shotgun (WGS) entry which is preliminary data.</text>
</comment>
<organism evidence="2 3">
    <name type="scientific">Microthlaspi erraticum</name>
    <dbReference type="NCBI Taxonomy" id="1685480"/>
    <lineage>
        <taxon>Eukaryota</taxon>
        <taxon>Viridiplantae</taxon>
        <taxon>Streptophyta</taxon>
        <taxon>Embryophyta</taxon>
        <taxon>Tracheophyta</taxon>
        <taxon>Spermatophyta</taxon>
        <taxon>Magnoliopsida</taxon>
        <taxon>eudicotyledons</taxon>
        <taxon>Gunneridae</taxon>
        <taxon>Pentapetalae</taxon>
        <taxon>rosids</taxon>
        <taxon>malvids</taxon>
        <taxon>Brassicales</taxon>
        <taxon>Brassicaceae</taxon>
        <taxon>Coluteocarpeae</taxon>
        <taxon>Microthlaspi</taxon>
    </lineage>
</organism>